<evidence type="ECO:0000256" key="2">
    <source>
        <dbReference type="ARBA" id="ARBA00022475"/>
    </source>
</evidence>
<feature type="chain" id="PRO_5034300531" description="Microfibril-associated glycoprotein 3" evidence="10">
    <location>
        <begin position="24"/>
        <end position="280"/>
    </location>
</feature>
<feature type="signal peptide" evidence="10">
    <location>
        <begin position="1"/>
        <end position="23"/>
    </location>
</feature>
<dbReference type="OrthoDB" id="8611351at2759"/>
<proteinExistence type="predicted"/>
<sequence length="280" mass="30095">MAPPLTMWSLMVVVLLTCHSVSADLNQTSQSGADTPSPSRNMVVKEGSNTLLHCNVSENNQSQSQNQSLGDVQWFNSRGALLGADAGGKWRLEDGGVLNITVVSFQDRGRYTCVSSSGAKAIVTLRVSYTHSGLGVYYVSVCLLAFSVTMVLNVARLFMVSGHLREMESAINDFFRTEGAEKLHKAFQVAKQIPIVTSAKTLELAKATHGKTKELLRHVEDLARSVPLPPLILSCSGHAQEAELDAPADPALIAQSGEVRLKVGGAGDEDEEEEDEGKSQ</sequence>
<dbReference type="SMART" id="SM00409">
    <property type="entry name" value="IG"/>
    <property type="match status" value="1"/>
</dbReference>
<keyword evidence="9" id="KW-0812">Transmembrane</keyword>
<evidence type="ECO:0000256" key="4">
    <source>
        <dbReference type="ARBA" id="ARBA00023180"/>
    </source>
</evidence>
<dbReference type="AlphaFoldDB" id="A0A8C5DWY8"/>
<comment type="function">
    <text evidence="6">Component of the elastin-associated microfibrils.</text>
</comment>
<organism evidence="12 13">
    <name type="scientific">Gouania willdenowi</name>
    <name type="common">Blunt-snouted clingfish</name>
    <name type="synonym">Lepadogaster willdenowi</name>
    <dbReference type="NCBI Taxonomy" id="441366"/>
    <lineage>
        <taxon>Eukaryota</taxon>
        <taxon>Metazoa</taxon>
        <taxon>Chordata</taxon>
        <taxon>Craniata</taxon>
        <taxon>Vertebrata</taxon>
        <taxon>Euteleostomi</taxon>
        <taxon>Actinopterygii</taxon>
        <taxon>Neopterygii</taxon>
        <taxon>Teleostei</taxon>
        <taxon>Neoteleostei</taxon>
        <taxon>Acanthomorphata</taxon>
        <taxon>Ovalentaria</taxon>
        <taxon>Blenniimorphae</taxon>
        <taxon>Blenniiformes</taxon>
        <taxon>Gobiesocoidei</taxon>
        <taxon>Gobiesocidae</taxon>
        <taxon>Gobiesocinae</taxon>
        <taxon>Gouania</taxon>
    </lineage>
</organism>
<feature type="compositionally biased region" description="Acidic residues" evidence="8">
    <location>
        <begin position="267"/>
        <end position="280"/>
    </location>
</feature>
<evidence type="ECO:0000256" key="9">
    <source>
        <dbReference type="SAM" id="Phobius"/>
    </source>
</evidence>
<keyword evidence="13" id="KW-1185">Reference proteome</keyword>
<dbReference type="GO" id="GO:0005886">
    <property type="term" value="C:plasma membrane"/>
    <property type="evidence" value="ECO:0007669"/>
    <property type="project" value="UniProtKB-SubCell"/>
</dbReference>
<dbReference type="InterPro" id="IPR003599">
    <property type="entry name" value="Ig_sub"/>
</dbReference>
<comment type="subcellular location">
    <subcellularLocation>
        <location evidence="1">Cell membrane</location>
        <topology evidence="1">Single-pass type I membrane protein</topology>
    </subcellularLocation>
</comment>
<feature type="transmembrane region" description="Helical" evidence="9">
    <location>
        <begin position="136"/>
        <end position="159"/>
    </location>
</feature>
<dbReference type="PANTHER" id="PTHR14340">
    <property type="entry name" value="MICROFIBRIL-ASSOCIATED GLYCOPROTEIN 3"/>
    <property type="match status" value="1"/>
</dbReference>
<dbReference type="Ensembl" id="ENSGWIT00000014475.1">
    <property type="protein sequence ID" value="ENSGWIP00000013018.1"/>
    <property type="gene ID" value="ENSGWIG00000007513.1"/>
</dbReference>
<evidence type="ECO:0000256" key="5">
    <source>
        <dbReference type="ARBA" id="ARBA00023319"/>
    </source>
</evidence>
<reference evidence="12" key="1">
    <citation type="submission" date="2020-06" db="EMBL/GenBank/DDBJ databases">
        <authorList>
            <consortium name="Wellcome Sanger Institute Data Sharing"/>
        </authorList>
    </citation>
    <scope>NUCLEOTIDE SEQUENCE [LARGE SCALE GENOMIC DNA]</scope>
</reference>
<reference evidence="12" key="3">
    <citation type="submission" date="2025-09" db="UniProtKB">
        <authorList>
            <consortium name="Ensembl"/>
        </authorList>
    </citation>
    <scope>IDENTIFICATION</scope>
</reference>
<gene>
    <name evidence="12" type="primary">mfap3l</name>
</gene>
<keyword evidence="3 9" id="KW-0472">Membrane</keyword>
<evidence type="ECO:0000256" key="10">
    <source>
        <dbReference type="SAM" id="SignalP"/>
    </source>
</evidence>
<feature type="domain" description="Ig-like" evidence="11">
    <location>
        <begin position="36"/>
        <end position="130"/>
    </location>
</feature>
<dbReference type="InterPro" id="IPR036179">
    <property type="entry name" value="Ig-like_dom_sf"/>
</dbReference>
<reference evidence="12" key="2">
    <citation type="submission" date="2025-08" db="UniProtKB">
        <authorList>
            <consortium name="Ensembl"/>
        </authorList>
    </citation>
    <scope>IDENTIFICATION</scope>
</reference>
<accession>A0A8C5DWY8</accession>
<evidence type="ECO:0000313" key="13">
    <source>
        <dbReference type="Proteomes" id="UP000694680"/>
    </source>
</evidence>
<dbReference type="InterPro" id="IPR013783">
    <property type="entry name" value="Ig-like_fold"/>
</dbReference>
<keyword evidence="2" id="KW-1003">Cell membrane</keyword>
<dbReference type="CTD" id="9848"/>
<keyword evidence="5" id="KW-0393">Immunoglobulin domain</keyword>
<evidence type="ECO:0000256" key="8">
    <source>
        <dbReference type="SAM" id="MobiDB-lite"/>
    </source>
</evidence>
<dbReference type="RefSeq" id="XP_028322785.1">
    <property type="nucleotide sequence ID" value="XM_028466984.1"/>
</dbReference>
<evidence type="ECO:0000256" key="1">
    <source>
        <dbReference type="ARBA" id="ARBA00004251"/>
    </source>
</evidence>
<dbReference type="SUPFAM" id="SSF48726">
    <property type="entry name" value="Immunoglobulin"/>
    <property type="match status" value="1"/>
</dbReference>
<name>A0A8C5DWY8_GOUWI</name>
<keyword evidence="9" id="KW-1133">Transmembrane helix</keyword>
<protein>
    <recommendedName>
        <fullName evidence="7">Microfibril-associated glycoprotein 3</fullName>
    </recommendedName>
</protein>
<dbReference type="PROSITE" id="PS50835">
    <property type="entry name" value="IG_LIKE"/>
    <property type="match status" value="1"/>
</dbReference>
<dbReference type="GeneID" id="114475843"/>
<dbReference type="PANTHER" id="PTHR14340:SF4">
    <property type="entry name" value="MICROFIBRIL-ASSOCIATED GLYCOPROTEIN 3"/>
    <property type="match status" value="1"/>
</dbReference>
<evidence type="ECO:0000256" key="6">
    <source>
        <dbReference type="ARBA" id="ARBA00049640"/>
    </source>
</evidence>
<evidence type="ECO:0000313" key="12">
    <source>
        <dbReference type="Ensembl" id="ENSGWIP00000013018.1"/>
    </source>
</evidence>
<evidence type="ECO:0000259" key="11">
    <source>
        <dbReference type="PROSITE" id="PS50835"/>
    </source>
</evidence>
<dbReference type="Proteomes" id="UP000694680">
    <property type="component" value="Chromosome 14"/>
</dbReference>
<dbReference type="Gene3D" id="2.60.40.10">
    <property type="entry name" value="Immunoglobulins"/>
    <property type="match status" value="1"/>
</dbReference>
<feature type="region of interest" description="Disordered" evidence="8">
    <location>
        <begin position="261"/>
        <end position="280"/>
    </location>
</feature>
<keyword evidence="10" id="KW-0732">Signal</keyword>
<evidence type="ECO:0000256" key="7">
    <source>
        <dbReference type="ARBA" id="ARBA00049731"/>
    </source>
</evidence>
<dbReference type="Pfam" id="PF13927">
    <property type="entry name" value="Ig_3"/>
    <property type="match status" value="1"/>
</dbReference>
<evidence type="ECO:0000256" key="3">
    <source>
        <dbReference type="ARBA" id="ARBA00023136"/>
    </source>
</evidence>
<dbReference type="InterPro" id="IPR007110">
    <property type="entry name" value="Ig-like_dom"/>
</dbReference>
<keyword evidence="4" id="KW-0325">Glycoprotein</keyword>